<dbReference type="RefSeq" id="WP_078181971.1">
    <property type="nucleotide sequence ID" value="NZ_MUAL01000103.1"/>
</dbReference>
<comment type="caution">
    <text evidence="1">The sequence shown here is derived from an EMBL/GenBank/DDBJ whole genome shotgun (WGS) entry which is preliminary data.</text>
</comment>
<accession>A0A1S9UAP5</accession>
<gene>
    <name evidence="1" type="ORF">BW892_25630</name>
</gene>
<dbReference type="Proteomes" id="UP000191124">
    <property type="component" value="Unassembled WGS sequence"/>
</dbReference>
<organism evidence="1 2">
    <name type="scientific">Bacillus cereus</name>
    <dbReference type="NCBI Taxonomy" id="1396"/>
    <lineage>
        <taxon>Bacteria</taxon>
        <taxon>Bacillati</taxon>
        <taxon>Bacillota</taxon>
        <taxon>Bacilli</taxon>
        <taxon>Bacillales</taxon>
        <taxon>Bacillaceae</taxon>
        <taxon>Bacillus</taxon>
        <taxon>Bacillus cereus group</taxon>
    </lineage>
</organism>
<evidence type="ECO:0000313" key="2">
    <source>
        <dbReference type="Proteomes" id="UP000191124"/>
    </source>
</evidence>
<protein>
    <submittedName>
        <fullName evidence="1">Uncharacterized protein</fullName>
    </submittedName>
</protein>
<name>A0A1S9UAP5_BACCE</name>
<sequence>MRESFKYDHKNHHIEIKVFVDGYELWIDGKQVSKDYGNFAIPFIGGASLRGEAGSDHVQAFIRNMGIYFKLELNINDVNVARATFK</sequence>
<reference evidence="1 2" key="1">
    <citation type="submission" date="2017-01" db="EMBL/GenBank/DDBJ databases">
        <title>Bacillus cereus isolates.</title>
        <authorList>
            <person name="Beno S.M."/>
        </authorList>
    </citation>
    <scope>NUCLEOTIDE SEQUENCE [LARGE SCALE GENOMIC DNA]</scope>
    <source>
        <strain evidence="1 2">FSL M7-1219</strain>
    </source>
</reference>
<proteinExistence type="predicted"/>
<evidence type="ECO:0000313" key="1">
    <source>
        <dbReference type="EMBL" id="OOR19249.1"/>
    </source>
</evidence>
<dbReference type="AlphaFoldDB" id="A0A1S9UAP5"/>
<dbReference type="EMBL" id="MUAL01000103">
    <property type="protein sequence ID" value="OOR19249.1"/>
    <property type="molecule type" value="Genomic_DNA"/>
</dbReference>